<dbReference type="InterPro" id="IPR005467">
    <property type="entry name" value="His_kinase_dom"/>
</dbReference>
<accession>A0ABD6DMR2</accession>
<evidence type="ECO:0000313" key="11">
    <source>
        <dbReference type="EMBL" id="MFD1647327.1"/>
    </source>
</evidence>
<dbReference type="CDD" id="cd00130">
    <property type="entry name" value="PAS"/>
    <property type="match status" value="1"/>
</dbReference>
<evidence type="ECO:0000259" key="8">
    <source>
        <dbReference type="PROSITE" id="PS50109"/>
    </source>
</evidence>
<keyword evidence="4" id="KW-0808">Transferase</keyword>
<evidence type="ECO:0000256" key="5">
    <source>
        <dbReference type="ARBA" id="ARBA00022777"/>
    </source>
</evidence>
<keyword evidence="12" id="KW-1185">Reference proteome</keyword>
<dbReference type="PRINTS" id="PR00344">
    <property type="entry name" value="BCTRLSENSOR"/>
</dbReference>
<dbReference type="EC" id="2.7.13.3" evidence="2"/>
<evidence type="ECO:0000256" key="7">
    <source>
        <dbReference type="SAM" id="MobiDB-lite"/>
    </source>
</evidence>
<dbReference type="SUPFAM" id="SSF47384">
    <property type="entry name" value="Homodimeric domain of signal transducing histidine kinase"/>
    <property type="match status" value="1"/>
</dbReference>
<dbReference type="PROSITE" id="PS50113">
    <property type="entry name" value="PAC"/>
    <property type="match status" value="1"/>
</dbReference>
<dbReference type="GO" id="GO:0004673">
    <property type="term" value="F:protein histidine kinase activity"/>
    <property type="evidence" value="ECO:0007669"/>
    <property type="project" value="UniProtKB-EC"/>
</dbReference>
<dbReference type="InterPro" id="IPR000014">
    <property type="entry name" value="PAS"/>
</dbReference>
<dbReference type="SMART" id="SM00091">
    <property type="entry name" value="PAS"/>
    <property type="match status" value="1"/>
</dbReference>
<dbReference type="PANTHER" id="PTHR43711">
    <property type="entry name" value="TWO-COMPONENT HISTIDINE KINASE"/>
    <property type="match status" value="1"/>
</dbReference>
<dbReference type="SMART" id="SM00388">
    <property type="entry name" value="HisKA"/>
    <property type="match status" value="1"/>
</dbReference>
<dbReference type="SUPFAM" id="SSF55785">
    <property type="entry name" value="PYP-like sensor domain (PAS domain)"/>
    <property type="match status" value="1"/>
</dbReference>
<dbReference type="SMART" id="SM00387">
    <property type="entry name" value="HATPase_c"/>
    <property type="match status" value="1"/>
</dbReference>
<evidence type="ECO:0000256" key="2">
    <source>
        <dbReference type="ARBA" id="ARBA00012438"/>
    </source>
</evidence>
<dbReference type="NCBIfam" id="TIGR00229">
    <property type="entry name" value="sensory_box"/>
    <property type="match status" value="1"/>
</dbReference>
<dbReference type="PANTHER" id="PTHR43711:SF1">
    <property type="entry name" value="HISTIDINE KINASE 1"/>
    <property type="match status" value="1"/>
</dbReference>
<comment type="catalytic activity">
    <reaction evidence="1">
        <text>ATP + protein L-histidine = ADP + protein N-phospho-L-histidine.</text>
        <dbReference type="EC" id="2.7.13.3"/>
    </reaction>
</comment>
<evidence type="ECO:0000256" key="4">
    <source>
        <dbReference type="ARBA" id="ARBA00022679"/>
    </source>
</evidence>
<feature type="domain" description="Histidine kinase" evidence="8">
    <location>
        <begin position="281"/>
        <end position="465"/>
    </location>
</feature>
<dbReference type="InterPro" id="IPR036890">
    <property type="entry name" value="HATPase_C_sf"/>
</dbReference>
<dbReference type="SUPFAM" id="SSF55874">
    <property type="entry name" value="ATPase domain of HSP90 chaperone/DNA topoisomerase II/histidine kinase"/>
    <property type="match status" value="1"/>
</dbReference>
<dbReference type="EMBL" id="JBHUDO010000003">
    <property type="protein sequence ID" value="MFD1647327.1"/>
    <property type="molecule type" value="Genomic_DNA"/>
</dbReference>
<dbReference type="PROSITE" id="PS50109">
    <property type="entry name" value="HIS_KIN"/>
    <property type="match status" value="1"/>
</dbReference>
<evidence type="ECO:0000259" key="9">
    <source>
        <dbReference type="PROSITE" id="PS50112"/>
    </source>
</evidence>
<evidence type="ECO:0000256" key="1">
    <source>
        <dbReference type="ARBA" id="ARBA00000085"/>
    </source>
</evidence>
<dbReference type="Pfam" id="PF00512">
    <property type="entry name" value="HisKA"/>
    <property type="match status" value="1"/>
</dbReference>
<dbReference type="Gene3D" id="1.10.287.130">
    <property type="match status" value="1"/>
</dbReference>
<keyword evidence="6" id="KW-0902">Two-component regulatory system</keyword>
<dbReference type="RefSeq" id="WP_256400614.1">
    <property type="nucleotide sequence ID" value="NZ_JANHJR010000003.1"/>
</dbReference>
<dbReference type="Pfam" id="PF13426">
    <property type="entry name" value="PAS_9"/>
    <property type="match status" value="1"/>
</dbReference>
<feature type="domain" description="PAC" evidence="10">
    <location>
        <begin position="218"/>
        <end position="270"/>
    </location>
</feature>
<gene>
    <name evidence="11" type="ORF">ACFSBL_16690</name>
</gene>
<dbReference type="InterPro" id="IPR036097">
    <property type="entry name" value="HisK_dim/P_sf"/>
</dbReference>
<dbReference type="InterPro" id="IPR050736">
    <property type="entry name" value="Sensor_HK_Regulatory"/>
</dbReference>
<keyword evidence="5" id="KW-0418">Kinase</keyword>
<dbReference type="InterPro" id="IPR003661">
    <property type="entry name" value="HisK_dim/P_dom"/>
</dbReference>
<keyword evidence="3" id="KW-0597">Phosphoprotein</keyword>
<evidence type="ECO:0000256" key="6">
    <source>
        <dbReference type="ARBA" id="ARBA00023012"/>
    </source>
</evidence>
<dbReference type="Pfam" id="PF02518">
    <property type="entry name" value="HATPase_c"/>
    <property type="match status" value="1"/>
</dbReference>
<dbReference type="AlphaFoldDB" id="A0ABD6DMR2"/>
<feature type="region of interest" description="Disordered" evidence="7">
    <location>
        <begin position="1"/>
        <end position="20"/>
    </location>
</feature>
<organism evidence="11 12">
    <name type="scientific">Haloarchaeobius litoreus</name>
    <dbReference type="NCBI Taxonomy" id="755306"/>
    <lineage>
        <taxon>Archaea</taxon>
        <taxon>Methanobacteriati</taxon>
        <taxon>Methanobacteriota</taxon>
        <taxon>Stenosarchaea group</taxon>
        <taxon>Halobacteria</taxon>
        <taxon>Halobacteriales</taxon>
        <taxon>Halorubellaceae</taxon>
        <taxon>Haloarchaeobius</taxon>
    </lineage>
</organism>
<reference evidence="11 12" key="1">
    <citation type="journal article" date="2019" name="Int. J. Syst. Evol. Microbiol.">
        <title>The Global Catalogue of Microorganisms (GCM) 10K type strain sequencing project: providing services to taxonomists for standard genome sequencing and annotation.</title>
        <authorList>
            <consortium name="The Broad Institute Genomics Platform"/>
            <consortium name="The Broad Institute Genome Sequencing Center for Infectious Disease"/>
            <person name="Wu L."/>
            <person name="Ma J."/>
        </authorList>
    </citation>
    <scope>NUCLEOTIDE SEQUENCE [LARGE SCALE GENOMIC DNA]</scope>
    <source>
        <strain evidence="11 12">CGMCC 1.10390</strain>
    </source>
</reference>
<dbReference type="Proteomes" id="UP001597034">
    <property type="component" value="Unassembled WGS sequence"/>
</dbReference>
<dbReference type="InterPro" id="IPR003594">
    <property type="entry name" value="HATPase_dom"/>
</dbReference>
<dbReference type="SMART" id="SM00086">
    <property type="entry name" value="PAC"/>
    <property type="match status" value="1"/>
</dbReference>
<dbReference type="InterPro" id="IPR035965">
    <property type="entry name" value="PAS-like_dom_sf"/>
</dbReference>
<dbReference type="Gene3D" id="3.30.450.20">
    <property type="entry name" value="PAS domain"/>
    <property type="match status" value="1"/>
</dbReference>
<dbReference type="CDD" id="cd00082">
    <property type="entry name" value="HisKA"/>
    <property type="match status" value="1"/>
</dbReference>
<dbReference type="Gene3D" id="3.30.565.10">
    <property type="entry name" value="Histidine kinase-like ATPase, C-terminal domain"/>
    <property type="match status" value="1"/>
</dbReference>
<sequence length="471" mass="50279">MNSPSFAARVPSWTPKPDVDDESSVLVVAADGDGDVSTLARTDGLDVVRVDGLDAVSTALADGAVDCVVHADGSDVPAVTETLQVVRDVSATPYVLYAREPDVATVDEVLMQSGTAYVPRRGRDAAARLLSQIRRLTSERSLRQALELRERALDQATVGITVADADESLVFVNEGFAELTGYDADEVVGVNCRFLQGEGTDEGTVAEIRAALDAGEPISTVVRNYRKDGTPFWNQLDITPVDDGSGTVTHYFGFQQDVTERVELQERLRDRNERLDEFAEVVSHDLRGPLSVAQGYLDGLEDERVDAAADALDRMERLIEDVLTLAREGRSRAETEPVSLEAVATRAWTTAETGDLDVELGDGLGTVEADPERLQTLFENLFRNVVDHAPGATTVRVEATDAGFAVVDDGQGIDPTVADSLFEQGITTDDDGTGFGLAIVSTVAEAHGWSVAACSGENGGARFEVDCTGGA</sequence>
<proteinExistence type="predicted"/>
<name>A0ABD6DMR2_9EURY</name>
<dbReference type="InterPro" id="IPR004358">
    <property type="entry name" value="Sig_transdc_His_kin-like_C"/>
</dbReference>
<dbReference type="InterPro" id="IPR000700">
    <property type="entry name" value="PAS-assoc_C"/>
</dbReference>
<evidence type="ECO:0000313" key="12">
    <source>
        <dbReference type="Proteomes" id="UP001597034"/>
    </source>
</evidence>
<dbReference type="GO" id="GO:0000160">
    <property type="term" value="P:phosphorelay signal transduction system"/>
    <property type="evidence" value="ECO:0007669"/>
    <property type="project" value="UniProtKB-KW"/>
</dbReference>
<dbReference type="PROSITE" id="PS50112">
    <property type="entry name" value="PAS"/>
    <property type="match status" value="1"/>
</dbReference>
<comment type="caution">
    <text evidence="11">The sequence shown here is derived from an EMBL/GenBank/DDBJ whole genome shotgun (WGS) entry which is preliminary data.</text>
</comment>
<feature type="domain" description="PAS" evidence="9">
    <location>
        <begin position="138"/>
        <end position="189"/>
    </location>
</feature>
<evidence type="ECO:0000256" key="3">
    <source>
        <dbReference type="ARBA" id="ARBA00022553"/>
    </source>
</evidence>
<evidence type="ECO:0000259" key="10">
    <source>
        <dbReference type="PROSITE" id="PS50113"/>
    </source>
</evidence>
<protein>
    <recommendedName>
        <fullName evidence="2">histidine kinase</fullName>
        <ecNumber evidence="2">2.7.13.3</ecNumber>
    </recommendedName>
</protein>
<dbReference type="InterPro" id="IPR001610">
    <property type="entry name" value="PAC"/>
</dbReference>